<dbReference type="SUPFAM" id="SSF52151">
    <property type="entry name" value="FabD/lysophospholipase-like"/>
    <property type="match status" value="1"/>
</dbReference>
<comment type="caution">
    <text evidence="2">The sequence shown here is derived from an EMBL/GenBank/DDBJ whole genome shotgun (WGS) entry which is preliminary data.</text>
</comment>
<dbReference type="GO" id="GO:0005829">
    <property type="term" value="C:cytosol"/>
    <property type="evidence" value="ECO:0007669"/>
    <property type="project" value="TreeGrafter"/>
</dbReference>
<sequence length="318" mass="32601">MSMRLAILCPGQGGQHAAMFELARADARGAAFLERCGLDAQLCAAPEVVLADAAQLYANRNAQPLIVAAQLAAWHALREDVAAIAGAPAMVAGYSVGELSACAVAGVFESTDAVALAARRAELMDQAQRQAAPENQAQGLMSVGGLAVDQVRACLQRHGAFSAIDTGADTLIAGGALAALRAAADELAAQGARTGELPVGLASHTPLMAAAVAPFATLLAQLPCSDPAAPLLAGVTGQTVDGVDQVRALLAKQLSHTIQWSACMDACAERGIEVALELGPGSALSRMLRERHPQIECRSLADFRSVGGAVSWLRRQAG</sequence>
<feature type="domain" description="Malonyl-CoA:ACP transacylase (MAT)" evidence="1">
    <location>
        <begin position="8"/>
        <end position="317"/>
    </location>
</feature>
<dbReference type="AlphaFoldDB" id="A0A2D0B6U7"/>
<evidence type="ECO:0000313" key="2">
    <source>
        <dbReference type="EMBL" id="OWY29882.1"/>
    </source>
</evidence>
<dbReference type="Gene3D" id="3.30.70.250">
    <property type="entry name" value="Malonyl-CoA ACP transacylase, ACP-binding"/>
    <property type="match status" value="1"/>
</dbReference>
<dbReference type="GO" id="GO:0006633">
    <property type="term" value="P:fatty acid biosynthetic process"/>
    <property type="evidence" value="ECO:0007669"/>
    <property type="project" value="TreeGrafter"/>
</dbReference>
<dbReference type="GO" id="GO:0004314">
    <property type="term" value="F:[acyl-carrier-protein] S-malonyltransferase activity"/>
    <property type="evidence" value="ECO:0007669"/>
    <property type="project" value="TreeGrafter"/>
</dbReference>
<dbReference type="PANTHER" id="PTHR42681">
    <property type="entry name" value="MALONYL-COA-ACYL CARRIER PROTEIN TRANSACYLASE, MITOCHONDRIAL"/>
    <property type="match status" value="1"/>
</dbReference>
<dbReference type="Pfam" id="PF00698">
    <property type="entry name" value="Acyl_transf_1"/>
    <property type="match status" value="1"/>
</dbReference>
<organism evidence="2 3">
    <name type="scientific">Herbaspirillum robiniae</name>
    <dbReference type="NCBI Taxonomy" id="2014887"/>
    <lineage>
        <taxon>Bacteria</taxon>
        <taxon>Pseudomonadati</taxon>
        <taxon>Pseudomonadota</taxon>
        <taxon>Betaproteobacteria</taxon>
        <taxon>Burkholderiales</taxon>
        <taxon>Oxalobacteraceae</taxon>
        <taxon>Herbaspirillum</taxon>
    </lineage>
</organism>
<dbReference type="RefSeq" id="WP_088750622.1">
    <property type="nucleotide sequence ID" value="NZ_NJGU01000004.1"/>
</dbReference>
<evidence type="ECO:0000313" key="3">
    <source>
        <dbReference type="Proteomes" id="UP000197596"/>
    </source>
</evidence>
<protein>
    <submittedName>
        <fullName evidence="2">Malonyl CoA-ACP transacylase</fullName>
    </submittedName>
</protein>
<dbReference type="InterPro" id="IPR050858">
    <property type="entry name" value="Mal-CoA-ACP_Trans/PKS_FabD"/>
</dbReference>
<reference evidence="2 3" key="1">
    <citation type="submission" date="2017-06" db="EMBL/GenBank/DDBJ databases">
        <title>Herbaspirillum phytohormonus sp. nov., isolated from the root nodule of Robinia pseudoacacia in lead-zinc mine.</title>
        <authorList>
            <person name="Fan M."/>
            <person name="Lin Y."/>
        </authorList>
    </citation>
    <scope>NUCLEOTIDE SEQUENCE [LARGE SCALE GENOMIC DNA]</scope>
    <source>
        <strain evidence="2 3">HZ10</strain>
    </source>
</reference>
<dbReference type="InterPro" id="IPR016035">
    <property type="entry name" value="Acyl_Trfase/lysoPLipase"/>
</dbReference>
<dbReference type="SMART" id="SM00827">
    <property type="entry name" value="PKS_AT"/>
    <property type="match status" value="1"/>
</dbReference>
<proteinExistence type="predicted"/>
<gene>
    <name evidence="2" type="ORF">CEJ42_08510</name>
</gene>
<accession>A0A2D0B6U7</accession>
<dbReference type="Proteomes" id="UP000197596">
    <property type="component" value="Unassembled WGS sequence"/>
</dbReference>
<name>A0A2D0B6U7_9BURK</name>
<dbReference type="EMBL" id="NJGU01000004">
    <property type="protein sequence ID" value="OWY29882.1"/>
    <property type="molecule type" value="Genomic_DNA"/>
</dbReference>
<dbReference type="InterPro" id="IPR001227">
    <property type="entry name" value="Ac_transferase_dom_sf"/>
</dbReference>
<dbReference type="InterPro" id="IPR014043">
    <property type="entry name" value="Acyl_transferase_dom"/>
</dbReference>
<dbReference type="Gene3D" id="3.40.366.10">
    <property type="entry name" value="Malonyl-Coenzyme A Acyl Carrier Protein, domain 2"/>
    <property type="match status" value="1"/>
</dbReference>
<dbReference type="PANTHER" id="PTHR42681:SF6">
    <property type="entry name" value="BLL0263 PROTEIN"/>
    <property type="match status" value="1"/>
</dbReference>
<evidence type="ECO:0000259" key="1">
    <source>
        <dbReference type="SMART" id="SM00827"/>
    </source>
</evidence>